<dbReference type="SUPFAM" id="SSF56601">
    <property type="entry name" value="beta-lactamase/transpeptidase-like"/>
    <property type="match status" value="1"/>
</dbReference>
<dbReference type="InterPro" id="IPR050789">
    <property type="entry name" value="Diverse_Enzym_Activities"/>
</dbReference>
<feature type="domain" description="Beta-lactamase-related" evidence="2">
    <location>
        <begin position="175"/>
        <end position="508"/>
    </location>
</feature>
<dbReference type="Proteomes" id="UP000250266">
    <property type="component" value="Unassembled WGS sequence"/>
</dbReference>
<dbReference type="InterPro" id="IPR001466">
    <property type="entry name" value="Beta-lactam-related"/>
</dbReference>
<keyword evidence="4" id="KW-1185">Reference proteome</keyword>
<protein>
    <submittedName>
        <fullName evidence="3">Beta-lactamase/transpeptidase-like protein</fullName>
    </submittedName>
</protein>
<proteinExistence type="predicted"/>
<name>A0A8E2JJY3_9PEZI</name>
<dbReference type="AlphaFoldDB" id="A0A8E2JJY3"/>
<feature type="compositionally biased region" description="Low complexity" evidence="1">
    <location>
        <begin position="97"/>
        <end position="132"/>
    </location>
</feature>
<evidence type="ECO:0000259" key="2">
    <source>
        <dbReference type="Pfam" id="PF00144"/>
    </source>
</evidence>
<dbReference type="InterPro" id="IPR012338">
    <property type="entry name" value="Beta-lactam/transpept-like"/>
</dbReference>
<dbReference type="Pfam" id="PF00144">
    <property type="entry name" value="Beta-lactamase"/>
    <property type="match status" value="1"/>
</dbReference>
<feature type="compositionally biased region" description="Pro residues" evidence="1">
    <location>
        <begin position="133"/>
        <end position="144"/>
    </location>
</feature>
<organism evidence="3 4">
    <name type="scientific">Lepidopterella palustris CBS 459.81</name>
    <dbReference type="NCBI Taxonomy" id="1314670"/>
    <lineage>
        <taxon>Eukaryota</taxon>
        <taxon>Fungi</taxon>
        <taxon>Dikarya</taxon>
        <taxon>Ascomycota</taxon>
        <taxon>Pezizomycotina</taxon>
        <taxon>Dothideomycetes</taxon>
        <taxon>Pleosporomycetidae</taxon>
        <taxon>Mytilinidiales</taxon>
        <taxon>Argynnaceae</taxon>
        <taxon>Lepidopterella</taxon>
    </lineage>
</organism>
<dbReference type="Gene3D" id="3.40.710.10">
    <property type="entry name" value="DD-peptidase/beta-lactamase superfamily"/>
    <property type="match status" value="1"/>
</dbReference>
<gene>
    <name evidence="3" type="ORF">K432DRAFT_422004</name>
</gene>
<reference evidence="3 4" key="1">
    <citation type="journal article" date="2016" name="Nat. Commun.">
        <title>Ectomycorrhizal ecology is imprinted in the genome of the dominant symbiotic fungus Cenococcum geophilum.</title>
        <authorList>
            <consortium name="DOE Joint Genome Institute"/>
            <person name="Peter M."/>
            <person name="Kohler A."/>
            <person name="Ohm R.A."/>
            <person name="Kuo A."/>
            <person name="Krutzmann J."/>
            <person name="Morin E."/>
            <person name="Arend M."/>
            <person name="Barry K.W."/>
            <person name="Binder M."/>
            <person name="Choi C."/>
            <person name="Clum A."/>
            <person name="Copeland A."/>
            <person name="Grisel N."/>
            <person name="Haridas S."/>
            <person name="Kipfer T."/>
            <person name="LaButti K."/>
            <person name="Lindquist E."/>
            <person name="Lipzen A."/>
            <person name="Maire R."/>
            <person name="Meier B."/>
            <person name="Mihaltcheva S."/>
            <person name="Molinier V."/>
            <person name="Murat C."/>
            <person name="Poggeler S."/>
            <person name="Quandt C.A."/>
            <person name="Sperisen C."/>
            <person name="Tritt A."/>
            <person name="Tisserant E."/>
            <person name="Crous P.W."/>
            <person name="Henrissat B."/>
            <person name="Nehls U."/>
            <person name="Egli S."/>
            <person name="Spatafora J.W."/>
            <person name="Grigoriev I.V."/>
            <person name="Martin F.M."/>
        </authorList>
    </citation>
    <scope>NUCLEOTIDE SEQUENCE [LARGE SCALE GENOMIC DNA]</scope>
    <source>
        <strain evidence="3 4">CBS 459.81</strain>
    </source>
</reference>
<dbReference type="PANTHER" id="PTHR43283:SF18">
    <property type="match status" value="1"/>
</dbReference>
<feature type="region of interest" description="Disordered" evidence="1">
    <location>
        <begin position="97"/>
        <end position="149"/>
    </location>
</feature>
<feature type="region of interest" description="Disordered" evidence="1">
    <location>
        <begin position="356"/>
        <end position="401"/>
    </location>
</feature>
<dbReference type="OrthoDB" id="5946976at2759"/>
<dbReference type="PANTHER" id="PTHR43283">
    <property type="entry name" value="BETA-LACTAMASE-RELATED"/>
    <property type="match status" value="1"/>
</dbReference>
<evidence type="ECO:0000313" key="4">
    <source>
        <dbReference type="Proteomes" id="UP000250266"/>
    </source>
</evidence>
<dbReference type="EMBL" id="KV744823">
    <property type="protein sequence ID" value="OCK85202.1"/>
    <property type="molecule type" value="Genomic_DNA"/>
</dbReference>
<sequence length="515" mass="56008">MSGLVQQLHCQAIAMSVLLAVMDNFMPQDEQGRMAFSESHMKCFDKIEVDIASNRENYKSKEFPKSISEITRKGPANLYNILHGEAPASSEDRWELLETQSESLSPQSESDQSSLPPPYSSIITIPPSIASLPPQPKRPTPFPPLSSLTPWKLSTSQGLQRSLDSLHRTRNAPAIGIALVSAKGTETLVTGVRKIGNPTPALPTDLFNISVASGLMTMTVLARLIDRGLLSWTSTLPTILPDFAELLHPAHVHTTVEMFGAQLSGISDSIEIAEDAKLWPYLQDPSVSGYEGRRAVLLSYLRKPPSNPPGRDAYKWNWVNRLIVGHIIETVTGRTYEEAMQAELFGPLGMRSAGFGLPDNIRNASSPDPIQPFPHSPSATGPPDALSPGLTRSTNPPALRPGDGIHASLSDLCTFLRVSLFGPRDKLHGQLLSKASWEKLFRSSVGRNETAASLRKVQRDWAKGTAFSENGTSGGFSASFWIAPRVDKAFLCVVNMDGTAGDTVADEAVLLCTRY</sequence>
<evidence type="ECO:0000313" key="3">
    <source>
        <dbReference type="EMBL" id="OCK85202.1"/>
    </source>
</evidence>
<evidence type="ECO:0000256" key="1">
    <source>
        <dbReference type="SAM" id="MobiDB-lite"/>
    </source>
</evidence>
<accession>A0A8E2JJY3</accession>